<dbReference type="AlphaFoldDB" id="A0AA37T7K2"/>
<protein>
    <submittedName>
        <fullName evidence="1">Uncharacterized protein</fullName>
    </submittedName>
</protein>
<evidence type="ECO:0000313" key="2">
    <source>
        <dbReference type="Proteomes" id="UP001156870"/>
    </source>
</evidence>
<proteinExistence type="predicted"/>
<dbReference type="Proteomes" id="UP001156870">
    <property type="component" value="Unassembled WGS sequence"/>
</dbReference>
<evidence type="ECO:0000313" key="1">
    <source>
        <dbReference type="EMBL" id="GLS25286.1"/>
    </source>
</evidence>
<name>A0AA37T7K2_9GAMM</name>
<dbReference type="RefSeq" id="WP_232593325.1">
    <property type="nucleotide sequence ID" value="NZ_BSPD01000029.1"/>
</dbReference>
<dbReference type="EMBL" id="BSPD01000029">
    <property type="protein sequence ID" value="GLS25286.1"/>
    <property type="molecule type" value="Genomic_DNA"/>
</dbReference>
<keyword evidence="2" id="KW-1185">Reference proteome</keyword>
<sequence>MDGKRSTLLIHSPSTKIGVLKPLSSFFLLGGALLSASGVQAASGFCQRFDGEVVGLYNTASQVWVNNQHGAEAKTYNKLNTTATPTANALWEVECDEETVHFISIAATDTLSLWASGDGDAQLGYRGQWREDWLVEHISSTDQYRLKTPGYDAFLRADANKAYFNQSTVEAGRTWKVVPRTEMPLPFCTRFEGETIGLYNPASGTWVNNPNGASASTYNNVNAVTNPTENTLWQVACENGDPRLISDSAEATLSLWAGGDWNAQLGYRNQWREQWQSQYNAQADTYRFYSPQNDSYLRASTSNTSHAKGESLFNDWQVKLKRDMPLPICTRFENEQVGLFNIESKVWANNERGPQAPTYGNVDAVSEPGTDSIWRLSCENNEPRFISAYAENTLSLWAGGDWKAQLGYRGQWREQWQSEYDAQEDSFRFYSPDNASYLRASSTNTYHTRGESDLNNWKIVPQTNVSSAYKNSIKEDALEMSGGDWLYTHNRGGDNFDDYFDDVLNNVSATNLSGGLAKTACTRHGKMEYNQTTGTKSSYYGECIGYLPPASIGADVDLTQRVQFVGTHGNQKDLVLDTIKQLNSTTTFPNALESMLAKVDVMRYRSKDHLHFSTHAYAPSCSGLAHPLCEVSAPKYQEQYAYIYGTTSSLGAGDAALSLAQEVESLTGFGIFDEGSFDLFRQWPIEKVIQAGRNYLEAYTARYSPEEAAFLRLSLLTNASDLNSNNSQVSAARIGASMVFMHPEASSLTPITNRVALDIPSNMKWAVCSTMDNAGDSTETINQFTSVINGLQDAGLIRPYHLMGEGLKVFFAKAGFRSEVYFNQSGYVSEPVRAGGFYFAYDAADEAKLATVTESGMNCSWK</sequence>
<comment type="caution">
    <text evidence="1">The sequence shown here is derived from an EMBL/GenBank/DDBJ whole genome shotgun (WGS) entry which is preliminary data.</text>
</comment>
<organism evidence="1 2">
    <name type="scientific">Marinibactrum halimedae</name>
    <dbReference type="NCBI Taxonomy" id="1444977"/>
    <lineage>
        <taxon>Bacteria</taxon>
        <taxon>Pseudomonadati</taxon>
        <taxon>Pseudomonadota</taxon>
        <taxon>Gammaproteobacteria</taxon>
        <taxon>Cellvibrionales</taxon>
        <taxon>Cellvibrionaceae</taxon>
        <taxon>Marinibactrum</taxon>
    </lineage>
</organism>
<gene>
    <name evidence="1" type="ORF">GCM10007877_10000</name>
</gene>
<accession>A0AA37T7K2</accession>
<reference evidence="1 2" key="1">
    <citation type="journal article" date="2014" name="Int. J. Syst. Evol. Microbiol.">
        <title>Complete genome sequence of Corynebacterium casei LMG S-19264T (=DSM 44701T), isolated from a smear-ripened cheese.</title>
        <authorList>
            <consortium name="US DOE Joint Genome Institute (JGI-PGF)"/>
            <person name="Walter F."/>
            <person name="Albersmeier A."/>
            <person name="Kalinowski J."/>
            <person name="Ruckert C."/>
        </authorList>
    </citation>
    <scope>NUCLEOTIDE SEQUENCE [LARGE SCALE GENOMIC DNA]</scope>
    <source>
        <strain evidence="1 2">NBRC 110095</strain>
    </source>
</reference>